<evidence type="ECO:0000313" key="2">
    <source>
        <dbReference type="Proteomes" id="UP000072867"/>
    </source>
</evidence>
<accession>A0A147HVY9</accession>
<proteinExistence type="predicted"/>
<name>A0A147HVY9_9SPHN</name>
<feature type="non-terminal residue" evidence="1">
    <location>
        <position position="1"/>
    </location>
</feature>
<sequence length="56" mass="5997">VFLAVLSIGEDLTDPFANSVHDVPLTAMCRTIEIDLLQTAGLPAPEPVTPDHGVLW</sequence>
<reference evidence="1 2" key="1">
    <citation type="journal article" date="2016" name="Front. Microbiol.">
        <title>Genomic Resource of Rice Seed Associated Bacteria.</title>
        <authorList>
            <person name="Midha S."/>
            <person name="Bansal K."/>
            <person name="Sharma S."/>
            <person name="Kumar N."/>
            <person name="Patil P.P."/>
            <person name="Chaudhry V."/>
            <person name="Patil P.B."/>
        </authorList>
    </citation>
    <scope>NUCLEOTIDE SEQUENCE [LARGE SCALE GENOMIC DNA]</scope>
    <source>
        <strain evidence="1 2">NS319</strain>
    </source>
</reference>
<dbReference type="AlphaFoldDB" id="A0A147HVY9"/>
<dbReference type="PATRIC" id="fig|33051.3.peg.3413"/>
<comment type="caution">
    <text evidence="1">The sequence shown here is derived from an EMBL/GenBank/DDBJ whole genome shotgun (WGS) entry which is preliminary data.</text>
</comment>
<dbReference type="EMBL" id="LDTD01000076">
    <property type="protein sequence ID" value="KTT69083.1"/>
    <property type="molecule type" value="Genomic_DNA"/>
</dbReference>
<evidence type="ECO:0000313" key="1">
    <source>
        <dbReference type="EMBL" id="KTT69083.1"/>
    </source>
</evidence>
<organism evidence="1 2">
    <name type="scientific">Sphingomonas sanguinis</name>
    <dbReference type="NCBI Taxonomy" id="33051"/>
    <lineage>
        <taxon>Bacteria</taxon>
        <taxon>Pseudomonadati</taxon>
        <taxon>Pseudomonadota</taxon>
        <taxon>Alphaproteobacteria</taxon>
        <taxon>Sphingomonadales</taxon>
        <taxon>Sphingomonadaceae</taxon>
        <taxon>Sphingomonas</taxon>
    </lineage>
</organism>
<dbReference type="Proteomes" id="UP000072867">
    <property type="component" value="Unassembled WGS sequence"/>
</dbReference>
<gene>
    <name evidence="1" type="ORF">NS319_11055</name>
</gene>
<protein>
    <submittedName>
        <fullName evidence="1">Membrane protein</fullName>
    </submittedName>
</protein>